<evidence type="ECO:0000256" key="1">
    <source>
        <dbReference type="SAM" id="SignalP"/>
    </source>
</evidence>
<dbReference type="NCBIfam" id="TIGR03352">
    <property type="entry name" value="VI_chp_3"/>
    <property type="match status" value="1"/>
</dbReference>
<dbReference type="Pfam" id="PF12790">
    <property type="entry name" value="T6SS-SciN"/>
    <property type="match status" value="1"/>
</dbReference>
<accession>A0A072N7P3</accession>
<protein>
    <submittedName>
        <fullName evidence="2">Type VI secretion lipoprotein/VasD</fullName>
    </submittedName>
</protein>
<gene>
    <name evidence="2" type="ORF">D777_00011</name>
</gene>
<dbReference type="AlphaFoldDB" id="A0A072N7P3"/>
<organism evidence="2 3">
    <name type="scientific">Marinobacter nitratireducens</name>
    <dbReference type="NCBI Taxonomy" id="1137280"/>
    <lineage>
        <taxon>Bacteria</taxon>
        <taxon>Pseudomonadati</taxon>
        <taxon>Pseudomonadota</taxon>
        <taxon>Gammaproteobacteria</taxon>
        <taxon>Pseudomonadales</taxon>
        <taxon>Marinobacteraceae</taxon>
        <taxon>Marinobacter</taxon>
    </lineage>
</organism>
<keyword evidence="1" id="KW-0732">Signal</keyword>
<comment type="caution">
    <text evidence="2">The sequence shown here is derived from an EMBL/GenBank/DDBJ whole genome shotgun (WGS) entry which is preliminary data.</text>
</comment>
<proteinExistence type="predicted"/>
<dbReference type="Proteomes" id="UP000035057">
    <property type="component" value="Unassembled WGS sequence"/>
</dbReference>
<evidence type="ECO:0000313" key="3">
    <source>
        <dbReference type="Proteomes" id="UP000035057"/>
    </source>
</evidence>
<name>A0A072N7P3_9GAMM</name>
<dbReference type="InterPro" id="IPR038706">
    <property type="entry name" value="Type_VI_SciN-like_sf"/>
</dbReference>
<dbReference type="PANTHER" id="PTHR37625">
    <property type="entry name" value="OUTER MEMBRANE LIPOPROTEIN-RELATED"/>
    <property type="match status" value="1"/>
</dbReference>
<dbReference type="PATRIC" id="fig|1137280.3.peg.11"/>
<feature type="chain" id="PRO_5001682273" evidence="1">
    <location>
        <begin position="25"/>
        <end position="177"/>
    </location>
</feature>
<dbReference type="InterPro" id="IPR017734">
    <property type="entry name" value="T6SS_SciN"/>
</dbReference>
<dbReference type="EMBL" id="ANIE01000001">
    <property type="protein sequence ID" value="KEF33003.1"/>
    <property type="molecule type" value="Genomic_DNA"/>
</dbReference>
<reference evidence="2 3" key="1">
    <citation type="submission" date="2012-12" db="EMBL/GenBank/DDBJ databases">
        <title>Genome assembly of Marinobacter sp. AK21.</title>
        <authorList>
            <person name="Khatri I."/>
            <person name="Kumar R."/>
            <person name="Vaidya B."/>
            <person name="Subramanian S."/>
            <person name="Pinnaka A."/>
        </authorList>
    </citation>
    <scope>NUCLEOTIDE SEQUENCE [LARGE SCALE GENOMIC DNA]</scope>
    <source>
        <strain evidence="2 3">AK21</strain>
    </source>
</reference>
<feature type="signal peptide" evidence="1">
    <location>
        <begin position="1"/>
        <end position="24"/>
    </location>
</feature>
<sequence length="177" mass="19910">MKTCKWSLLAIVIVLAGCSTPYNAVTKTAKVLWDPDIPVGYPEDLPSRVDLTMVAEPDVNPNESLAPTPIAFQIIEMRDSSLLMAGDFDSLLNNLEDSLGQNYVDHSDYSLVPGQFKFVEPFEISEDTRFVGIIAFYAYPNLSQWKKVVKVDPIGGRYHLLVNLREREVQLKRSDES</sequence>
<keyword evidence="2" id="KW-0449">Lipoprotein</keyword>
<dbReference type="STRING" id="1137280.D777_00011"/>
<keyword evidence="3" id="KW-1185">Reference proteome</keyword>
<evidence type="ECO:0000313" key="2">
    <source>
        <dbReference type="EMBL" id="KEF33003.1"/>
    </source>
</evidence>
<dbReference type="RefSeq" id="WP_036127298.1">
    <property type="nucleotide sequence ID" value="NZ_ANIE01000001.1"/>
</dbReference>
<dbReference type="OrthoDB" id="8655355at2"/>
<dbReference type="PANTHER" id="PTHR37625:SF5">
    <property type="entry name" value="LIPOPROTEIN"/>
    <property type="match status" value="1"/>
</dbReference>
<dbReference type="Gene3D" id="2.60.40.4150">
    <property type="entry name" value="Type VI secretion system, lipoprotein SciN"/>
    <property type="match status" value="1"/>
</dbReference>
<dbReference type="PROSITE" id="PS51257">
    <property type="entry name" value="PROKAR_LIPOPROTEIN"/>
    <property type="match status" value="1"/>
</dbReference>